<dbReference type="OrthoDB" id="23692at2"/>
<feature type="domain" description="EAL" evidence="4">
    <location>
        <begin position="622"/>
        <end position="875"/>
    </location>
</feature>
<dbReference type="SUPFAM" id="SSF141868">
    <property type="entry name" value="EAL domain-like"/>
    <property type="match status" value="1"/>
</dbReference>
<evidence type="ECO:0000256" key="1">
    <source>
        <dbReference type="ARBA" id="ARBA00022692"/>
    </source>
</evidence>
<accession>A0A3A3Z1I6</accession>
<reference evidence="7 8" key="1">
    <citation type="submission" date="2018-09" db="EMBL/GenBank/DDBJ databases">
        <title>YIM 75000 draft genome.</title>
        <authorList>
            <person name="Tang S."/>
            <person name="Feng Y."/>
        </authorList>
    </citation>
    <scope>NUCLEOTIDE SEQUENCE [LARGE SCALE GENOMIC DNA]</scope>
    <source>
        <strain evidence="7 8">YIM 75000</strain>
    </source>
</reference>
<dbReference type="RefSeq" id="WP_119951266.1">
    <property type="nucleotide sequence ID" value="NZ_QZEZ01000007.1"/>
</dbReference>
<gene>
    <name evidence="7" type="ORF">D5H78_14810</name>
</gene>
<dbReference type="SMART" id="SM00052">
    <property type="entry name" value="EAL"/>
    <property type="match status" value="1"/>
</dbReference>
<dbReference type="PROSITE" id="PS50887">
    <property type="entry name" value="GGDEF"/>
    <property type="match status" value="1"/>
</dbReference>
<name>A0A3A3Z1I6_9ACTN</name>
<sequence>MPSPLAPHGGSLRRRLLALVLLPLTAGVAASGGLVADRHADVEAAARAEAALRSVDALSAARTAVVREVLPAFTQLIVEDPELARASGVDAGAATRLSVVTGLQLGATRRGTDAALAAVPQGTRAGAVVREVAAELRRLRDAEDPDLVALYDDYDALVHRLAREERTEVAVALSNGLDPLMLRAISDLQVVSTTTQAANTELPLFLSTRVPLGTGLEANRSRWLTYWGAYRSARLQTDGLGTPLVRAAWERAAADPALRAFDAFSERAAGAGTGADVLSVPEVLRLQLQSGARDSALAAVQRTATDQAVRLAAQRRADAHAALLATVALCALTALLALLLVVLVGRGLTRSLGRLAQDARDVSEGRLVDVGESGPREVRTAARALGTTVAALRQVEEQARRVARGDLGDVATSRPLPGPLGAAVHASLLGIVHAIRQREELQSTLAHQAAHDQLTSLPNRAQALRLIEGALHRGRRAGTAVGLLFVDLDHFKRVNDSLGHAAGDQVLQEVSHRMEQVVRSGDVVCRLGGDEFVVLLERVDDDPRALLDLAHRTIAAVSAPVRTHGRDVTVGASVGIAVARDGDGSASRLLAEADAAAYRAKAGGRGGAELFDDALRSELQHRTELEDAIRSGLRAGEFLLHYQPVVDVPSGAVRGFEALMRWERRGHGLVAPDAFIPVAEKSSLVADLGRFALAEATRQLVAWTGGGLVGDDVTVAVNVSGHHLAGGHVVEDVQDALAASGLDPRRLVLEITETTVVDDPVAVERLAALRRLGVSVAIDDFGTGYTSIGQLQRLPVDTLKIDRSFVASTEPRYRELVHLIVSAAHTFGLRVVAEGVEESHQLSALREVGCDEAQGFLIARPMPPAAVLAQGPARAGAS</sequence>
<dbReference type="SMART" id="SM00267">
    <property type="entry name" value="GGDEF"/>
    <property type="match status" value="1"/>
</dbReference>
<feature type="transmembrane region" description="Helical" evidence="3">
    <location>
        <begin position="321"/>
        <end position="344"/>
    </location>
</feature>
<keyword evidence="8" id="KW-1185">Reference proteome</keyword>
<dbReference type="EMBL" id="QZEZ01000007">
    <property type="protein sequence ID" value="RJK94257.1"/>
    <property type="molecule type" value="Genomic_DNA"/>
</dbReference>
<dbReference type="AlphaFoldDB" id="A0A3A3Z1I6"/>
<dbReference type="InterPro" id="IPR043128">
    <property type="entry name" value="Rev_trsase/Diguanyl_cyclase"/>
</dbReference>
<dbReference type="InterPro" id="IPR001633">
    <property type="entry name" value="EAL_dom"/>
</dbReference>
<keyword evidence="2 3" id="KW-1133">Transmembrane helix</keyword>
<dbReference type="PANTHER" id="PTHR44757:SF2">
    <property type="entry name" value="BIOFILM ARCHITECTURE MAINTENANCE PROTEIN MBAA"/>
    <property type="match status" value="1"/>
</dbReference>
<keyword evidence="1 3" id="KW-0812">Transmembrane</keyword>
<evidence type="ECO:0000313" key="7">
    <source>
        <dbReference type="EMBL" id="RJK94257.1"/>
    </source>
</evidence>
<dbReference type="Gene3D" id="3.20.20.450">
    <property type="entry name" value="EAL domain"/>
    <property type="match status" value="1"/>
</dbReference>
<evidence type="ECO:0000259" key="4">
    <source>
        <dbReference type="PROSITE" id="PS50883"/>
    </source>
</evidence>
<protein>
    <submittedName>
        <fullName evidence="7">Bifunctional diguanylate cyclase/phosphodiesterase</fullName>
    </submittedName>
</protein>
<feature type="domain" description="HAMP" evidence="5">
    <location>
        <begin position="346"/>
        <end position="397"/>
    </location>
</feature>
<dbReference type="CDD" id="cd01949">
    <property type="entry name" value="GGDEF"/>
    <property type="match status" value="1"/>
</dbReference>
<evidence type="ECO:0000256" key="3">
    <source>
        <dbReference type="SAM" id="Phobius"/>
    </source>
</evidence>
<dbReference type="Pfam" id="PF00563">
    <property type="entry name" value="EAL"/>
    <property type="match status" value="1"/>
</dbReference>
<dbReference type="InterPro" id="IPR035919">
    <property type="entry name" value="EAL_sf"/>
</dbReference>
<evidence type="ECO:0000256" key="2">
    <source>
        <dbReference type="ARBA" id="ARBA00022989"/>
    </source>
</evidence>
<dbReference type="Pfam" id="PF00990">
    <property type="entry name" value="GGDEF"/>
    <property type="match status" value="1"/>
</dbReference>
<dbReference type="InterPro" id="IPR003660">
    <property type="entry name" value="HAMP_dom"/>
</dbReference>
<evidence type="ECO:0000259" key="5">
    <source>
        <dbReference type="PROSITE" id="PS50885"/>
    </source>
</evidence>
<dbReference type="Gene3D" id="6.10.340.10">
    <property type="match status" value="1"/>
</dbReference>
<proteinExistence type="predicted"/>
<evidence type="ECO:0000313" key="8">
    <source>
        <dbReference type="Proteomes" id="UP000265614"/>
    </source>
</evidence>
<feature type="domain" description="GGDEF" evidence="6">
    <location>
        <begin position="479"/>
        <end position="613"/>
    </location>
</feature>
<dbReference type="InterPro" id="IPR052155">
    <property type="entry name" value="Biofilm_reg_signaling"/>
</dbReference>
<dbReference type="FunFam" id="3.30.70.270:FF:000001">
    <property type="entry name" value="Diguanylate cyclase domain protein"/>
    <property type="match status" value="1"/>
</dbReference>
<dbReference type="PANTHER" id="PTHR44757">
    <property type="entry name" value="DIGUANYLATE CYCLASE DGCP"/>
    <property type="match status" value="1"/>
</dbReference>
<dbReference type="InterPro" id="IPR029787">
    <property type="entry name" value="Nucleotide_cyclase"/>
</dbReference>
<dbReference type="Proteomes" id="UP000265614">
    <property type="component" value="Unassembled WGS sequence"/>
</dbReference>
<dbReference type="GO" id="GO:0007165">
    <property type="term" value="P:signal transduction"/>
    <property type="evidence" value="ECO:0007669"/>
    <property type="project" value="InterPro"/>
</dbReference>
<dbReference type="CDD" id="cd01948">
    <property type="entry name" value="EAL"/>
    <property type="match status" value="1"/>
</dbReference>
<dbReference type="Gene3D" id="3.30.70.270">
    <property type="match status" value="1"/>
</dbReference>
<dbReference type="PROSITE" id="PS50885">
    <property type="entry name" value="HAMP"/>
    <property type="match status" value="1"/>
</dbReference>
<dbReference type="PROSITE" id="PS50883">
    <property type="entry name" value="EAL"/>
    <property type="match status" value="1"/>
</dbReference>
<organism evidence="7 8">
    <name type="scientific">Vallicoccus soli</name>
    <dbReference type="NCBI Taxonomy" id="2339232"/>
    <lineage>
        <taxon>Bacteria</taxon>
        <taxon>Bacillati</taxon>
        <taxon>Actinomycetota</taxon>
        <taxon>Actinomycetes</taxon>
        <taxon>Motilibacterales</taxon>
        <taxon>Vallicoccaceae</taxon>
        <taxon>Vallicoccus</taxon>
    </lineage>
</organism>
<dbReference type="GO" id="GO:0016020">
    <property type="term" value="C:membrane"/>
    <property type="evidence" value="ECO:0007669"/>
    <property type="project" value="InterPro"/>
</dbReference>
<dbReference type="SUPFAM" id="SSF55073">
    <property type="entry name" value="Nucleotide cyclase"/>
    <property type="match status" value="1"/>
</dbReference>
<dbReference type="NCBIfam" id="TIGR00254">
    <property type="entry name" value="GGDEF"/>
    <property type="match status" value="1"/>
</dbReference>
<dbReference type="InterPro" id="IPR000160">
    <property type="entry name" value="GGDEF_dom"/>
</dbReference>
<comment type="caution">
    <text evidence="7">The sequence shown here is derived from an EMBL/GenBank/DDBJ whole genome shotgun (WGS) entry which is preliminary data.</text>
</comment>
<keyword evidence="3" id="KW-0472">Membrane</keyword>
<evidence type="ECO:0000259" key="6">
    <source>
        <dbReference type="PROSITE" id="PS50887"/>
    </source>
</evidence>